<dbReference type="OMA" id="MSESEGM"/>
<feature type="compositionally biased region" description="Basic and acidic residues" evidence="1">
    <location>
        <begin position="161"/>
        <end position="174"/>
    </location>
</feature>
<dbReference type="Proteomes" id="UP000011715">
    <property type="component" value="Unassembled WGS sequence"/>
</dbReference>
<feature type="region of interest" description="Disordered" evidence="1">
    <location>
        <begin position="98"/>
        <end position="185"/>
    </location>
</feature>
<feature type="compositionally biased region" description="Low complexity" evidence="1">
    <location>
        <begin position="322"/>
        <end position="336"/>
    </location>
</feature>
<dbReference type="VEuPathDB" id="FungiDB:MAPG_00881"/>
<reference evidence="3" key="5">
    <citation type="submission" date="2015-06" db="UniProtKB">
        <authorList>
            <consortium name="EnsemblFungi"/>
        </authorList>
    </citation>
    <scope>IDENTIFICATION</scope>
    <source>
        <strain evidence="3">ATCC 64411</strain>
    </source>
</reference>
<feature type="region of interest" description="Disordered" evidence="1">
    <location>
        <begin position="48"/>
        <end position="67"/>
    </location>
</feature>
<dbReference type="EMBL" id="GL876966">
    <property type="protein sequence ID" value="KLU81800.1"/>
    <property type="molecule type" value="Genomic_DNA"/>
</dbReference>
<dbReference type="EMBL" id="ADBL01000211">
    <property type="status" value="NOT_ANNOTATED_CDS"/>
    <property type="molecule type" value="Genomic_DNA"/>
</dbReference>
<reference evidence="2" key="1">
    <citation type="submission" date="2010-05" db="EMBL/GenBank/DDBJ databases">
        <title>The Genome Sequence of Magnaporthe poae strain ATCC 64411.</title>
        <authorList>
            <consortium name="The Broad Institute Genome Sequencing Platform"/>
            <consortium name="Broad Institute Genome Sequencing Center for Infectious Disease"/>
            <person name="Ma L.-J."/>
            <person name="Dead R."/>
            <person name="Young S."/>
            <person name="Zeng Q."/>
            <person name="Koehrsen M."/>
            <person name="Alvarado L."/>
            <person name="Berlin A."/>
            <person name="Chapman S.B."/>
            <person name="Chen Z."/>
            <person name="Freedman E."/>
            <person name="Gellesch M."/>
            <person name="Goldberg J."/>
            <person name="Griggs A."/>
            <person name="Gujja S."/>
            <person name="Heilman E.R."/>
            <person name="Heiman D."/>
            <person name="Hepburn T."/>
            <person name="Howarth C."/>
            <person name="Jen D."/>
            <person name="Larson L."/>
            <person name="Mehta T."/>
            <person name="Neiman D."/>
            <person name="Pearson M."/>
            <person name="Roberts A."/>
            <person name="Saif S."/>
            <person name="Shea T."/>
            <person name="Shenoy N."/>
            <person name="Sisk P."/>
            <person name="Stolte C."/>
            <person name="Sykes S."/>
            <person name="Walk T."/>
            <person name="White J."/>
            <person name="Yandava C."/>
            <person name="Haas B."/>
            <person name="Nusbaum C."/>
            <person name="Birren B."/>
        </authorList>
    </citation>
    <scope>NUCLEOTIDE SEQUENCE</scope>
    <source>
        <strain evidence="2">ATCC 64411</strain>
    </source>
</reference>
<sequence>MSPLAAKAGVIAVSVAVAAAIAVYESPELRRMADDLRRKIAIALHSLGDNIQPGHRPNQQDPIFNRPEDAEGFMQSRAEPGVDADEETKRRQREELMYWNSLRLQKKDQEDATSQKGPQEHQQTPPPVPPKSTYGSTFDDFLHRDRSSPQGTYVFNTGADPRQDDEGLLRRRGPEGVSGLRSWAPANPFADENGIELDEQHPVMLPNIISPGRDEMSDIYSATATEPASPVQKPAAADAPCSATVFPASADHNISAVLFDAAAHLDLQARQQPASEDSHTIERELGADEYMTAGQEDTDRDAYASIQAWAQDSQNSDPGFYSPLPASPSAPMSEPELVSEGALTPTDSVSVISSSEDLGNATASAANGQDATVYYDVVSDDEEEDGIATPVSWSEVGSVISESDAGQVRA</sequence>
<feature type="compositionally biased region" description="Polar residues" evidence="1">
    <location>
        <begin position="112"/>
        <end position="123"/>
    </location>
</feature>
<protein>
    <submittedName>
        <fullName evidence="2 3">Uncharacterized protein</fullName>
    </submittedName>
</protein>
<gene>
    <name evidence="2" type="ORF">MAPG_00881</name>
</gene>
<dbReference type="eggNOG" id="ENOG502SII2">
    <property type="taxonomic scope" value="Eukaryota"/>
</dbReference>
<dbReference type="AlphaFoldDB" id="A0A0C4DM78"/>
<dbReference type="STRING" id="644358.A0A0C4DM78"/>
<dbReference type="OrthoDB" id="3926760at2759"/>
<evidence type="ECO:0000256" key="1">
    <source>
        <dbReference type="SAM" id="MobiDB-lite"/>
    </source>
</evidence>
<reference evidence="2" key="3">
    <citation type="submission" date="2011-03" db="EMBL/GenBank/DDBJ databases">
        <title>Annotation of Magnaporthe poae ATCC 64411.</title>
        <authorList>
            <person name="Ma L.-J."/>
            <person name="Dead R."/>
            <person name="Young S.K."/>
            <person name="Zeng Q."/>
            <person name="Gargeya S."/>
            <person name="Fitzgerald M."/>
            <person name="Haas B."/>
            <person name="Abouelleil A."/>
            <person name="Alvarado L."/>
            <person name="Arachchi H.M."/>
            <person name="Berlin A."/>
            <person name="Brown A."/>
            <person name="Chapman S.B."/>
            <person name="Chen Z."/>
            <person name="Dunbar C."/>
            <person name="Freedman E."/>
            <person name="Gearin G."/>
            <person name="Gellesch M."/>
            <person name="Goldberg J."/>
            <person name="Griggs A."/>
            <person name="Gujja S."/>
            <person name="Heiman D."/>
            <person name="Howarth C."/>
            <person name="Larson L."/>
            <person name="Lui A."/>
            <person name="MacDonald P.J.P."/>
            <person name="Mehta T."/>
            <person name="Montmayeur A."/>
            <person name="Murphy C."/>
            <person name="Neiman D."/>
            <person name="Pearson M."/>
            <person name="Priest M."/>
            <person name="Roberts A."/>
            <person name="Saif S."/>
            <person name="Shea T."/>
            <person name="Shenoy N."/>
            <person name="Sisk P."/>
            <person name="Stolte C."/>
            <person name="Sykes S."/>
            <person name="Yandava C."/>
            <person name="Wortman J."/>
            <person name="Nusbaum C."/>
            <person name="Birren B."/>
        </authorList>
    </citation>
    <scope>NUCLEOTIDE SEQUENCE</scope>
    <source>
        <strain evidence="2">ATCC 64411</strain>
    </source>
</reference>
<evidence type="ECO:0000313" key="4">
    <source>
        <dbReference type="Proteomes" id="UP000011715"/>
    </source>
</evidence>
<evidence type="ECO:0000313" key="3">
    <source>
        <dbReference type="EnsemblFungi" id="MAPG_00881T0"/>
    </source>
</evidence>
<accession>A0A0C4DM78</accession>
<reference evidence="3" key="4">
    <citation type="journal article" date="2015" name="G3 (Bethesda)">
        <title>Genome sequences of three phytopathogenic species of the Magnaporthaceae family of fungi.</title>
        <authorList>
            <person name="Okagaki L.H."/>
            <person name="Nunes C.C."/>
            <person name="Sailsbery J."/>
            <person name="Clay B."/>
            <person name="Brown D."/>
            <person name="John T."/>
            <person name="Oh Y."/>
            <person name="Young N."/>
            <person name="Fitzgerald M."/>
            <person name="Haas B.J."/>
            <person name="Zeng Q."/>
            <person name="Young S."/>
            <person name="Adiconis X."/>
            <person name="Fan L."/>
            <person name="Levin J.Z."/>
            <person name="Mitchell T.K."/>
            <person name="Okubara P.A."/>
            <person name="Farman M.L."/>
            <person name="Kohn L.M."/>
            <person name="Birren B."/>
            <person name="Ma L.-J."/>
            <person name="Dean R.A."/>
        </authorList>
    </citation>
    <scope>NUCLEOTIDE SEQUENCE</scope>
    <source>
        <strain evidence="3">ATCC 64411 / 73-15</strain>
    </source>
</reference>
<organism evidence="3 4">
    <name type="scientific">Magnaporthiopsis poae (strain ATCC 64411 / 73-15)</name>
    <name type="common">Kentucky bluegrass fungus</name>
    <name type="synonym">Magnaporthe poae</name>
    <dbReference type="NCBI Taxonomy" id="644358"/>
    <lineage>
        <taxon>Eukaryota</taxon>
        <taxon>Fungi</taxon>
        <taxon>Dikarya</taxon>
        <taxon>Ascomycota</taxon>
        <taxon>Pezizomycotina</taxon>
        <taxon>Sordariomycetes</taxon>
        <taxon>Sordariomycetidae</taxon>
        <taxon>Magnaporthales</taxon>
        <taxon>Magnaporthaceae</taxon>
        <taxon>Magnaporthiopsis</taxon>
    </lineage>
</organism>
<keyword evidence="4" id="KW-1185">Reference proteome</keyword>
<dbReference type="EnsemblFungi" id="MAPG_00881T0">
    <property type="protein sequence ID" value="MAPG_00881T0"/>
    <property type="gene ID" value="MAPG_00881"/>
</dbReference>
<proteinExistence type="predicted"/>
<reference evidence="4" key="2">
    <citation type="submission" date="2010-05" db="EMBL/GenBank/DDBJ databases">
        <title>The genome sequence of Magnaporthe poae strain ATCC 64411.</title>
        <authorList>
            <person name="Ma L.-J."/>
            <person name="Dead R."/>
            <person name="Young S."/>
            <person name="Zeng Q."/>
            <person name="Koehrsen M."/>
            <person name="Alvarado L."/>
            <person name="Berlin A."/>
            <person name="Chapman S.B."/>
            <person name="Chen Z."/>
            <person name="Freedman E."/>
            <person name="Gellesch M."/>
            <person name="Goldberg J."/>
            <person name="Griggs A."/>
            <person name="Gujja S."/>
            <person name="Heilman E.R."/>
            <person name="Heiman D."/>
            <person name="Hepburn T."/>
            <person name="Howarth C."/>
            <person name="Jen D."/>
            <person name="Larson L."/>
            <person name="Mehta T."/>
            <person name="Neiman D."/>
            <person name="Pearson M."/>
            <person name="Roberts A."/>
            <person name="Saif S."/>
            <person name="Shea T."/>
            <person name="Shenoy N."/>
            <person name="Sisk P."/>
            <person name="Stolte C."/>
            <person name="Sykes S."/>
            <person name="Walk T."/>
            <person name="White J."/>
            <person name="Yandava C."/>
            <person name="Haas B."/>
            <person name="Nusbaum C."/>
            <person name="Birren B."/>
        </authorList>
    </citation>
    <scope>NUCLEOTIDE SEQUENCE [LARGE SCALE GENOMIC DNA]</scope>
    <source>
        <strain evidence="4">ATCC 64411 / 73-15</strain>
    </source>
</reference>
<feature type="region of interest" description="Disordered" evidence="1">
    <location>
        <begin position="313"/>
        <end position="341"/>
    </location>
</feature>
<name>A0A0C4DM78_MAGP6</name>
<evidence type="ECO:0000313" key="2">
    <source>
        <dbReference type="EMBL" id="KLU81800.1"/>
    </source>
</evidence>